<dbReference type="RefSeq" id="WP_155315609.1">
    <property type="nucleotide sequence ID" value="NZ_AP021874.1"/>
</dbReference>
<dbReference type="InterPro" id="IPR051044">
    <property type="entry name" value="MAG_DAG_Lipase"/>
</dbReference>
<dbReference type="EMBL" id="AP021874">
    <property type="protein sequence ID" value="BBO67335.1"/>
    <property type="molecule type" value="Genomic_DNA"/>
</dbReference>
<dbReference type="SUPFAM" id="SSF53474">
    <property type="entry name" value="alpha/beta-Hydrolases"/>
    <property type="match status" value="1"/>
</dbReference>
<dbReference type="SUPFAM" id="SSF69593">
    <property type="entry name" value="Glycerol-3-phosphate (1)-acyltransferase"/>
    <property type="match status" value="1"/>
</dbReference>
<feature type="region of interest" description="Disordered" evidence="1">
    <location>
        <begin position="717"/>
        <end position="754"/>
    </location>
</feature>
<feature type="domain" description="Phospholipid/glycerol acyltransferase" evidence="2">
    <location>
        <begin position="37"/>
        <end position="199"/>
    </location>
</feature>
<evidence type="ECO:0000313" key="3">
    <source>
        <dbReference type="EMBL" id="BBO67335.1"/>
    </source>
</evidence>
<evidence type="ECO:0000313" key="4">
    <source>
        <dbReference type="Proteomes" id="UP000427906"/>
    </source>
</evidence>
<gene>
    <name evidence="3" type="ORF">DSCA_12650</name>
</gene>
<dbReference type="PANTHER" id="PTHR11614">
    <property type="entry name" value="PHOSPHOLIPASE-RELATED"/>
    <property type="match status" value="1"/>
</dbReference>
<reference evidence="3 4" key="1">
    <citation type="submission" date="2019-11" db="EMBL/GenBank/DDBJ databases">
        <title>Comparative genomics of hydrocarbon-degrading Desulfosarcina strains.</title>
        <authorList>
            <person name="Watanabe M."/>
            <person name="Kojima H."/>
            <person name="Fukui M."/>
        </authorList>
    </citation>
    <scope>NUCLEOTIDE SEQUENCE [LARGE SCALE GENOMIC DNA]</scope>
    <source>
        <strain evidence="3 4">PL12</strain>
    </source>
</reference>
<evidence type="ECO:0000259" key="2">
    <source>
        <dbReference type="SMART" id="SM00563"/>
    </source>
</evidence>
<protein>
    <recommendedName>
        <fullName evidence="2">Phospholipid/glycerol acyltransferase domain-containing protein</fullName>
    </recommendedName>
</protein>
<accession>A0A5K7YFS6</accession>
<dbReference type="Pfam" id="PF12146">
    <property type="entry name" value="Hydrolase_4"/>
    <property type="match status" value="1"/>
</dbReference>
<sequence>MNRFAYRTTGLAIKTIAGLTRARLNIHGMENIPHGPTIFVVNHFTRIETFLLPYHLHRLTGTPVWALAAAELFVGKFGRYLEQLGAVSTQQPDRDRLMVKTLLTAEACWIVFPEGRMVKNKKIMEKGRFMISYAGGKHPPHTGAATLALRTEFYRQRIAGLAHSNPGEARRLAGLFKLPSVDSISRQPTCIVPVNLTYYPLRARDNALSRLAGHMVEDLPDRVAEEIMTEGAMLLSGVDIDMRFGDPIEVTGCLSCQTVQSDIRSSSPIGFDDLIPSRKFMRREALKIMRRYMAAIYRLTTVNHDHLFASCLKKTPVSRIKKANLKRRVFLASQSDAGSGNVYFHNSLDRDQVHLLTDDRFHKFSEFMDFAEEKKVVASYGAILEKDAARMATVFDFHRSRIDNPIAVIANEVEPLTRLQRRISRLCWLPGFWLKRKVARLLIKRALDDFNRDFDTFFVSGTSKARDVSRPFLIKGDRRRVGVVLAHGYMAAPAEVRGLAEYLGKMGFWVYAPRLKGHGTAPEDLAGCTFQDWIDSMDAGYAVVSNLCRRVIAGGFSTGAGLALDLAQRVPGVDGVFAVSTPLRLQDLAARFVPAVDAWNRFMARFNIDEAQKTFVDNHPENPHINYLKNPISGVRELERLMSSLEPRLPQITAPALVVQSREDPVVNPKGTEKIFSLLGSTDKQMVLFNFQRHGILLGEGADRVYRTIGDFCEHIRENSRSPAPTDNEKQGNDGRGKQLNEKSGVRSQEPEGQ</sequence>
<proteinExistence type="predicted"/>
<dbReference type="InterPro" id="IPR002123">
    <property type="entry name" value="Plipid/glycerol_acylTrfase"/>
</dbReference>
<dbReference type="OrthoDB" id="9786110at2"/>
<dbReference type="InterPro" id="IPR029058">
    <property type="entry name" value="AB_hydrolase_fold"/>
</dbReference>
<dbReference type="Proteomes" id="UP000427906">
    <property type="component" value="Chromosome"/>
</dbReference>
<dbReference type="AlphaFoldDB" id="A0A5K7YFS6"/>
<dbReference type="KEGG" id="dalk:DSCA_12650"/>
<organism evidence="3 4">
    <name type="scientific">Desulfosarcina alkanivorans</name>
    <dbReference type="NCBI Taxonomy" id="571177"/>
    <lineage>
        <taxon>Bacteria</taxon>
        <taxon>Pseudomonadati</taxon>
        <taxon>Thermodesulfobacteriota</taxon>
        <taxon>Desulfobacteria</taxon>
        <taxon>Desulfobacterales</taxon>
        <taxon>Desulfosarcinaceae</taxon>
        <taxon>Desulfosarcina</taxon>
    </lineage>
</organism>
<dbReference type="Gene3D" id="3.40.50.1820">
    <property type="entry name" value="alpha/beta hydrolase"/>
    <property type="match status" value="1"/>
</dbReference>
<dbReference type="GO" id="GO:0016746">
    <property type="term" value="F:acyltransferase activity"/>
    <property type="evidence" value="ECO:0007669"/>
    <property type="project" value="InterPro"/>
</dbReference>
<keyword evidence="4" id="KW-1185">Reference proteome</keyword>
<evidence type="ECO:0000256" key="1">
    <source>
        <dbReference type="SAM" id="MobiDB-lite"/>
    </source>
</evidence>
<name>A0A5K7YFS6_9BACT</name>
<dbReference type="SMART" id="SM00563">
    <property type="entry name" value="PlsC"/>
    <property type="match status" value="1"/>
</dbReference>
<feature type="compositionally biased region" description="Basic and acidic residues" evidence="1">
    <location>
        <begin position="727"/>
        <end position="745"/>
    </location>
</feature>
<dbReference type="Pfam" id="PF01553">
    <property type="entry name" value="Acyltransferase"/>
    <property type="match status" value="1"/>
</dbReference>
<dbReference type="InterPro" id="IPR022742">
    <property type="entry name" value="Hydrolase_4"/>
</dbReference>